<dbReference type="InterPro" id="IPR001810">
    <property type="entry name" value="F-box_dom"/>
</dbReference>
<dbReference type="PANTHER" id="PTHR31639:SF42">
    <property type="entry name" value="OS02G0160200 PROTEIN"/>
    <property type="match status" value="1"/>
</dbReference>
<evidence type="ECO:0000313" key="3">
    <source>
        <dbReference type="Proteomes" id="UP001280121"/>
    </source>
</evidence>
<dbReference type="EMBL" id="JANJYI010000003">
    <property type="protein sequence ID" value="KAK2657673.1"/>
    <property type="molecule type" value="Genomic_DNA"/>
</dbReference>
<dbReference type="Pfam" id="PF00646">
    <property type="entry name" value="F-box"/>
    <property type="match status" value="1"/>
</dbReference>
<dbReference type="InterPro" id="IPR036047">
    <property type="entry name" value="F-box-like_dom_sf"/>
</dbReference>
<keyword evidence="3" id="KW-1185">Reference proteome</keyword>
<dbReference type="CDD" id="cd22160">
    <property type="entry name" value="F-box_AtFBL13-like"/>
    <property type="match status" value="1"/>
</dbReference>
<accession>A0AAE0CP35</accession>
<dbReference type="Proteomes" id="UP001280121">
    <property type="component" value="Unassembled WGS sequence"/>
</dbReference>
<dbReference type="AlphaFoldDB" id="A0AAE0CP35"/>
<organism evidence="2 3">
    <name type="scientific">Dipteronia dyeriana</name>
    <dbReference type="NCBI Taxonomy" id="168575"/>
    <lineage>
        <taxon>Eukaryota</taxon>
        <taxon>Viridiplantae</taxon>
        <taxon>Streptophyta</taxon>
        <taxon>Embryophyta</taxon>
        <taxon>Tracheophyta</taxon>
        <taxon>Spermatophyta</taxon>
        <taxon>Magnoliopsida</taxon>
        <taxon>eudicotyledons</taxon>
        <taxon>Gunneridae</taxon>
        <taxon>Pentapetalae</taxon>
        <taxon>rosids</taxon>
        <taxon>malvids</taxon>
        <taxon>Sapindales</taxon>
        <taxon>Sapindaceae</taxon>
        <taxon>Hippocastanoideae</taxon>
        <taxon>Acereae</taxon>
        <taxon>Dipteronia</taxon>
    </lineage>
</organism>
<feature type="domain" description="F-box" evidence="1">
    <location>
        <begin position="58"/>
        <end position="104"/>
    </location>
</feature>
<dbReference type="PROSITE" id="PS50181">
    <property type="entry name" value="FBOX"/>
    <property type="match status" value="1"/>
</dbReference>
<dbReference type="SUPFAM" id="SSF81383">
    <property type="entry name" value="F-box domain"/>
    <property type="match status" value="1"/>
</dbReference>
<evidence type="ECO:0000259" key="1">
    <source>
        <dbReference type="PROSITE" id="PS50181"/>
    </source>
</evidence>
<proteinExistence type="predicted"/>
<name>A0AAE0CP35_9ROSI</name>
<evidence type="ECO:0000313" key="2">
    <source>
        <dbReference type="EMBL" id="KAK2657673.1"/>
    </source>
</evidence>
<comment type="caution">
    <text evidence="2">The sequence shown here is derived from an EMBL/GenBank/DDBJ whole genome shotgun (WGS) entry which is preliminary data.</text>
</comment>
<dbReference type="PANTHER" id="PTHR31639">
    <property type="entry name" value="F-BOX PROTEIN-LIKE"/>
    <property type="match status" value="1"/>
</dbReference>
<sequence>MLPKLKLFLKGCCWPWIWGCLLLLWNTMRWEWLSCAMAKPHQMGSLDIMEKTRSVEEVDLISELPEGVLHTILSFLQFKQIVRTSVLSTRWEEVWRTYPVFTIDESVINFDMYIYLRGDCEGEDNEEMRRKTMKLYEHLERILRNRPSIQKFTIELSVFFKVPEFESFLHSCVCYAIGSNIKKMKLDFECENIPYHLPPIVLCSKSIEVLKLRGCEVELPTASNVKLPSLRKLHLFTIDCEDHVISNLFFWLSFD</sequence>
<protein>
    <recommendedName>
        <fullName evidence="1">F-box domain-containing protein</fullName>
    </recommendedName>
</protein>
<gene>
    <name evidence="2" type="ORF">Ddye_010725</name>
</gene>
<dbReference type="InterPro" id="IPR053781">
    <property type="entry name" value="F-box_AtFBL13-like"/>
</dbReference>
<reference evidence="2" key="1">
    <citation type="journal article" date="2023" name="Plant J.">
        <title>Genome sequences and population genomics provide insights into the demographic history, inbreeding, and mutation load of two 'living fossil' tree species of Dipteronia.</title>
        <authorList>
            <person name="Feng Y."/>
            <person name="Comes H.P."/>
            <person name="Chen J."/>
            <person name="Zhu S."/>
            <person name="Lu R."/>
            <person name="Zhang X."/>
            <person name="Li P."/>
            <person name="Qiu J."/>
            <person name="Olsen K.M."/>
            <person name="Qiu Y."/>
        </authorList>
    </citation>
    <scope>NUCLEOTIDE SEQUENCE</scope>
    <source>
        <strain evidence="2">KIB01</strain>
    </source>
</reference>
<dbReference type="Gene3D" id="1.20.1280.50">
    <property type="match status" value="1"/>
</dbReference>